<dbReference type="Proteomes" id="UP001320876">
    <property type="component" value="Unassembled WGS sequence"/>
</dbReference>
<dbReference type="RefSeq" id="WP_264487078.1">
    <property type="nucleotide sequence ID" value="NZ_JAPDDT010000003.1"/>
</dbReference>
<organism evidence="2 3">
    <name type="scientific">Luteolibacter arcticus</name>
    <dbReference type="NCBI Taxonomy" id="1581411"/>
    <lineage>
        <taxon>Bacteria</taxon>
        <taxon>Pseudomonadati</taxon>
        <taxon>Verrucomicrobiota</taxon>
        <taxon>Verrucomicrobiia</taxon>
        <taxon>Verrucomicrobiales</taxon>
        <taxon>Verrucomicrobiaceae</taxon>
        <taxon>Luteolibacter</taxon>
    </lineage>
</organism>
<dbReference type="PROSITE" id="PS51186">
    <property type="entry name" value="GNAT"/>
    <property type="match status" value="1"/>
</dbReference>
<dbReference type="GO" id="GO:0016746">
    <property type="term" value="F:acyltransferase activity"/>
    <property type="evidence" value="ECO:0007669"/>
    <property type="project" value="UniProtKB-KW"/>
</dbReference>
<protein>
    <submittedName>
        <fullName evidence="2">GNAT family N-acetyltransferase</fullName>
        <ecNumber evidence="2">2.3.1.-</ecNumber>
    </submittedName>
</protein>
<dbReference type="InterPro" id="IPR016181">
    <property type="entry name" value="Acyl_CoA_acyltransferase"/>
</dbReference>
<dbReference type="Gene3D" id="3.40.630.30">
    <property type="match status" value="1"/>
</dbReference>
<dbReference type="Pfam" id="PF00583">
    <property type="entry name" value="Acetyltransf_1"/>
    <property type="match status" value="1"/>
</dbReference>
<dbReference type="PANTHER" id="PTHR43138:SF1">
    <property type="entry name" value="N-ACETYLTRANSFERASE ACA1"/>
    <property type="match status" value="1"/>
</dbReference>
<keyword evidence="2" id="KW-0808">Transferase</keyword>
<comment type="caution">
    <text evidence="2">The sequence shown here is derived from an EMBL/GenBank/DDBJ whole genome shotgun (WGS) entry which is preliminary data.</text>
</comment>
<proteinExistence type="predicted"/>
<accession>A0ABT3GH95</accession>
<evidence type="ECO:0000313" key="3">
    <source>
        <dbReference type="Proteomes" id="UP001320876"/>
    </source>
</evidence>
<dbReference type="InterPro" id="IPR000182">
    <property type="entry name" value="GNAT_dom"/>
</dbReference>
<dbReference type="EC" id="2.3.1.-" evidence="2"/>
<keyword evidence="2" id="KW-0012">Acyltransferase</keyword>
<dbReference type="InterPro" id="IPR052742">
    <property type="entry name" value="Mito_N-acetyltransferase"/>
</dbReference>
<gene>
    <name evidence="2" type="ORF">OKA05_10450</name>
</gene>
<dbReference type="CDD" id="cd04301">
    <property type="entry name" value="NAT_SF"/>
    <property type="match status" value="1"/>
</dbReference>
<reference evidence="2 3" key="1">
    <citation type="submission" date="2022-10" db="EMBL/GenBank/DDBJ databases">
        <title>Luteolibacter arcticus strain CCTCC AB 2014275, whole genome shotgun sequencing project.</title>
        <authorList>
            <person name="Zhao G."/>
            <person name="Shen L."/>
        </authorList>
    </citation>
    <scope>NUCLEOTIDE SEQUENCE [LARGE SCALE GENOMIC DNA]</scope>
    <source>
        <strain evidence="2 3">CCTCC AB 2014275</strain>
    </source>
</reference>
<feature type="domain" description="N-acetyltransferase" evidence="1">
    <location>
        <begin position="5"/>
        <end position="163"/>
    </location>
</feature>
<name>A0ABT3GH95_9BACT</name>
<dbReference type="SUPFAM" id="SSF55729">
    <property type="entry name" value="Acyl-CoA N-acyltransferases (Nat)"/>
    <property type="match status" value="1"/>
</dbReference>
<evidence type="ECO:0000259" key="1">
    <source>
        <dbReference type="PROSITE" id="PS51186"/>
    </source>
</evidence>
<dbReference type="PANTHER" id="PTHR43138">
    <property type="entry name" value="ACETYLTRANSFERASE, GNAT FAMILY"/>
    <property type="match status" value="1"/>
</dbReference>
<evidence type="ECO:0000313" key="2">
    <source>
        <dbReference type="EMBL" id="MCW1922972.1"/>
    </source>
</evidence>
<sequence length="170" mass="18337">MTPAIRILPATEEHAEAVWQIFREVIAAGDAYVFEANTTRAAFVAYWFAAHAHVAVEDGQVLGSYIVKANQPGRGSHVANASYMVASAARGKGIGGLMCEHSLREAKALGFRAMQFNIVVATNAAAVSLWEKHGFKIAGTLPGAFRHEALGYVDAHVMFRDLADIRSPQL</sequence>
<keyword evidence="3" id="KW-1185">Reference proteome</keyword>
<dbReference type="EMBL" id="JAPDDT010000003">
    <property type="protein sequence ID" value="MCW1922972.1"/>
    <property type="molecule type" value="Genomic_DNA"/>
</dbReference>